<dbReference type="AlphaFoldDB" id="A0A1I6Q6M9"/>
<organism evidence="1 2">
    <name type="scientific">Sphingobacterium wenxiniae</name>
    <dbReference type="NCBI Taxonomy" id="683125"/>
    <lineage>
        <taxon>Bacteria</taxon>
        <taxon>Pseudomonadati</taxon>
        <taxon>Bacteroidota</taxon>
        <taxon>Sphingobacteriia</taxon>
        <taxon>Sphingobacteriales</taxon>
        <taxon>Sphingobacteriaceae</taxon>
        <taxon>Sphingobacterium</taxon>
    </lineage>
</organism>
<keyword evidence="1" id="KW-0378">Hydrolase</keyword>
<dbReference type="OrthoDB" id="9785840at2"/>
<evidence type="ECO:0000313" key="2">
    <source>
        <dbReference type="Proteomes" id="UP000198785"/>
    </source>
</evidence>
<dbReference type="GO" id="GO:0016787">
    <property type="term" value="F:hydrolase activity"/>
    <property type="evidence" value="ECO:0007669"/>
    <property type="project" value="UniProtKB-KW"/>
</dbReference>
<name>A0A1I6Q6M9_9SPHI</name>
<proteinExistence type="predicted"/>
<dbReference type="Pfam" id="PF05013">
    <property type="entry name" value="FGase"/>
    <property type="match status" value="1"/>
</dbReference>
<sequence>MHPLFEYRLKRVDSPFWAFAIHDGHQISDEVMPYMRLNETERLREEDPYTATFAELPVNQFMVSTSRFQLDINRQPEDAVYLRPEQAWGLQVWKKTLPAELLHQLYAEHAAIHQKIEAWIQHSIAHYGFFVVLDIHSYNAKRSNPDDIVDTHANPQINLGTAYNHPKWDYIAKSFSESISQHKLFDGAVDIRENIKFKGGYVAQQLTQKFGEQGCVLSIEFRKDFMDEWTGIPYPPLIKEYKQLLLYALNNLQDLFKNGAR</sequence>
<accession>A0A1I6Q6M9</accession>
<dbReference type="SUPFAM" id="SSF53187">
    <property type="entry name" value="Zn-dependent exopeptidases"/>
    <property type="match status" value="1"/>
</dbReference>
<dbReference type="Gene3D" id="3.40.630.40">
    <property type="entry name" value="Zn-dependent exopeptidases"/>
    <property type="match status" value="1"/>
</dbReference>
<keyword evidence="2" id="KW-1185">Reference proteome</keyword>
<gene>
    <name evidence="1" type="ORF">SAMN05660206_102151</name>
</gene>
<dbReference type="EMBL" id="FOZZ01000002">
    <property type="protein sequence ID" value="SFS48064.1"/>
    <property type="molecule type" value="Genomic_DNA"/>
</dbReference>
<protein>
    <submittedName>
        <fullName evidence="1">N-formylglutamate amidohydrolase</fullName>
    </submittedName>
</protein>
<dbReference type="RefSeq" id="WP_093363712.1">
    <property type="nucleotide sequence ID" value="NZ_FOZZ01000002.1"/>
</dbReference>
<evidence type="ECO:0000313" key="1">
    <source>
        <dbReference type="EMBL" id="SFS48064.1"/>
    </source>
</evidence>
<dbReference type="InterPro" id="IPR007709">
    <property type="entry name" value="N-FG_amidohydro"/>
</dbReference>
<reference evidence="1 2" key="1">
    <citation type="submission" date="2016-10" db="EMBL/GenBank/DDBJ databases">
        <authorList>
            <person name="de Groot N.N."/>
        </authorList>
    </citation>
    <scope>NUCLEOTIDE SEQUENCE [LARGE SCALE GENOMIC DNA]</scope>
    <source>
        <strain evidence="1 2">DSM 22789</strain>
    </source>
</reference>
<dbReference type="Proteomes" id="UP000198785">
    <property type="component" value="Unassembled WGS sequence"/>
</dbReference>
<dbReference type="STRING" id="683125.SAMN05660206_102151"/>